<dbReference type="InterPro" id="IPR041470">
    <property type="entry name" value="GCP_N"/>
</dbReference>
<dbReference type="GO" id="GO:0005816">
    <property type="term" value="C:spindle pole body"/>
    <property type="evidence" value="ECO:0007669"/>
    <property type="project" value="UniProtKB-ARBA"/>
</dbReference>
<dbReference type="GO" id="GO:0000930">
    <property type="term" value="C:gamma-tubulin complex"/>
    <property type="evidence" value="ECO:0007669"/>
    <property type="project" value="TreeGrafter"/>
</dbReference>
<evidence type="ECO:0000256" key="3">
    <source>
        <dbReference type="ARBA" id="ARBA00022701"/>
    </source>
</evidence>
<dbReference type="EMBL" id="MU806208">
    <property type="protein sequence ID" value="KAJ3838016.1"/>
    <property type="molecule type" value="Genomic_DNA"/>
</dbReference>
<dbReference type="GO" id="GO:0000922">
    <property type="term" value="C:spindle pole"/>
    <property type="evidence" value="ECO:0007669"/>
    <property type="project" value="InterPro"/>
</dbReference>
<dbReference type="GO" id="GO:0007020">
    <property type="term" value="P:microtubule nucleation"/>
    <property type="evidence" value="ECO:0007669"/>
    <property type="project" value="InterPro"/>
</dbReference>
<keyword evidence="4 5" id="KW-0206">Cytoskeleton</keyword>
<dbReference type="GO" id="GO:0051225">
    <property type="term" value="P:spindle assembly"/>
    <property type="evidence" value="ECO:0007669"/>
    <property type="project" value="TreeGrafter"/>
</dbReference>
<dbReference type="GO" id="GO:0051321">
    <property type="term" value="P:meiotic cell cycle"/>
    <property type="evidence" value="ECO:0007669"/>
    <property type="project" value="TreeGrafter"/>
</dbReference>
<dbReference type="Proteomes" id="UP001163846">
    <property type="component" value="Unassembled WGS sequence"/>
</dbReference>
<dbReference type="GO" id="GO:0031122">
    <property type="term" value="P:cytoplasmic microtubule organization"/>
    <property type="evidence" value="ECO:0007669"/>
    <property type="project" value="TreeGrafter"/>
</dbReference>
<keyword evidence="9" id="KW-1185">Reference proteome</keyword>
<feature type="domain" description="Gamma tubulin complex component C-terminal" evidence="6">
    <location>
        <begin position="547"/>
        <end position="928"/>
    </location>
</feature>
<comment type="subcellular location">
    <subcellularLocation>
        <location evidence="5">Cytoplasm</location>
        <location evidence="5">Cytoskeleton</location>
        <location evidence="5">Microtubule organizing center</location>
    </subcellularLocation>
</comment>
<dbReference type="InterPro" id="IPR040457">
    <property type="entry name" value="GCP_C"/>
</dbReference>
<evidence type="ECO:0000313" key="8">
    <source>
        <dbReference type="EMBL" id="KAJ3838016.1"/>
    </source>
</evidence>
<dbReference type="PANTHER" id="PTHR19302:SF70">
    <property type="entry name" value="GAMMA-TUBULIN COMPLEX COMPONENT 6"/>
    <property type="match status" value="1"/>
</dbReference>
<name>A0AA38P8B9_9AGAR</name>
<comment type="caution">
    <text evidence="8">The sequence shown here is derived from an EMBL/GenBank/DDBJ whole genome shotgun (WGS) entry which is preliminary data.</text>
</comment>
<evidence type="ECO:0000313" key="9">
    <source>
        <dbReference type="Proteomes" id="UP001163846"/>
    </source>
</evidence>
<reference evidence="8" key="1">
    <citation type="submission" date="2022-08" db="EMBL/GenBank/DDBJ databases">
        <authorList>
            <consortium name="DOE Joint Genome Institute"/>
            <person name="Min B."/>
            <person name="Riley R."/>
            <person name="Sierra-Patev S."/>
            <person name="Naranjo-Ortiz M."/>
            <person name="Looney B."/>
            <person name="Konkel Z."/>
            <person name="Slot J.C."/>
            <person name="Sakamoto Y."/>
            <person name="Steenwyk J.L."/>
            <person name="Rokas A."/>
            <person name="Carro J."/>
            <person name="Camarero S."/>
            <person name="Ferreira P."/>
            <person name="Molpeceres G."/>
            <person name="Ruiz-Duenas F.J."/>
            <person name="Serrano A."/>
            <person name="Henrissat B."/>
            <person name="Drula E."/>
            <person name="Hughes K.W."/>
            <person name="Mata J.L."/>
            <person name="Ishikawa N.K."/>
            <person name="Vargas-Isla R."/>
            <person name="Ushijima S."/>
            <person name="Smith C.A."/>
            <person name="Ahrendt S."/>
            <person name="Andreopoulos W."/>
            <person name="He G."/>
            <person name="Labutti K."/>
            <person name="Lipzen A."/>
            <person name="Ng V."/>
            <person name="Sandor L."/>
            <person name="Barry K."/>
            <person name="Martinez A.T."/>
            <person name="Xiao Y."/>
            <person name="Gibbons J.G."/>
            <person name="Terashima K."/>
            <person name="Hibbett D.S."/>
            <person name="Grigoriev I.V."/>
        </authorList>
    </citation>
    <scope>NUCLEOTIDE SEQUENCE</scope>
    <source>
        <strain evidence="8">TFB9207</strain>
    </source>
</reference>
<dbReference type="Pfam" id="PF17681">
    <property type="entry name" value="GCP_N_terminal"/>
    <property type="match status" value="1"/>
</dbReference>
<dbReference type="GO" id="GO:0051011">
    <property type="term" value="F:microtubule minus-end binding"/>
    <property type="evidence" value="ECO:0007669"/>
    <property type="project" value="TreeGrafter"/>
</dbReference>
<dbReference type="AlphaFoldDB" id="A0AA38P8B9"/>
<organism evidence="8 9">
    <name type="scientific">Lentinula raphanica</name>
    <dbReference type="NCBI Taxonomy" id="153919"/>
    <lineage>
        <taxon>Eukaryota</taxon>
        <taxon>Fungi</taxon>
        <taxon>Dikarya</taxon>
        <taxon>Basidiomycota</taxon>
        <taxon>Agaricomycotina</taxon>
        <taxon>Agaricomycetes</taxon>
        <taxon>Agaricomycetidae</taxon>
        <taxon>Agaricales</taxon>
        <taxon>Marasmiineae</taxon>
        <taxon>Omphalotaceae</taxon>
        <taxon>Lentinula</taxon>
    </lineage>
</organism>
<accession>A0AA38P8B9</accession>
<dbReference type="PANTHER" id="PTHR19302">
    <property type="entry name" value="GAMMA TUBULIN COMPLEX PROTEIN"/>
    <property type="match status" value="1"/>
</dbReference>
<comment type="similarity">
    <text evidence="1 5">Belongs to the TUBGCP family.</text>
</comment>
<gene>
    <name evidence="8" type="ORF">F5878DRAFT_190476</name>
</gene>
<evidence type="ECO:0000256" key="5">
    <source>
        <dbReference type="RuleBase" id="RU363050"/>
    </source>
</evidence>
<evidence type="ECO:0000259" key="7">
    <source>
        <dbReference type="Pfam" id="PF17681"/>
    </source>
</evidence>
<dbReference type="GO" id="GO:0043015">
    <property type="term" value="F:gamma-tubulin binding"/>
    <property type="evidence" value="ECO:0007669"/>
    <property type="project" value="InterPro"/>
</dbReference>
<keyword evidence="2 5" id="KW-0963">Cytoplasm</keyword>
<dbReference type="InterPro" id="IPR007259">
    <property type="entry name" value="GCP"/>
</dbReference>
<evidence type="ECO:0000256" key="2">
    <source>
        <dbReference type="ARBA" id="ARBA00022490"/>
    </source>
</evidence>
<evidence type="ECO:0000256" key="4">
    <source>
        <dbReference type="ARBA" id="ARBA00023212"/>
    </source>
</evidence>
<sequence length="934" mass="104923">MATALSIDFDEKISLPPLQLIDAKFFVPRFIEKPQDPIVDTLKLNASISNAGSHFRLDRIPLGSSPIREQRSASQVQLPEESVWEEDALQLATRRRSDRIHSWDNLRQNIPSKSSSGCFLSEQDDIVYAAASHRALPILQNSKTVVQYIPLQDLLKNMKLTLLGFSSELHEWNPVRERFCDIGLSQEIRKRLIIEGKGELVSSDFVSRFIQIGTLLRRLETLVEQLRSKFNIGPTMHAFAHALSTCLIQIRRSLASGPPAEDQLCKRQLTLNSIFMYYDHHLETLIALASLCKRDRVELSPENYESIPSSPQVLLSLIYEHLLNHIEHQSSRSVNATIAFILTRASTEYFKEVSRTIGFSHHTSSPGGEDSLPGYPTFFPSELVDALPIAQKSLKLLWIAQPNHPMLKSSSSNAVRWFWTPEDMLAAVNNHKTMLADHGMSANSTRRSLPADPLENSLPIIAEFRIFDLEPGQLFGQSCFDMTYTSAPTLALETFIERFPSSFPPIAPTLPHVTSLVLKPLLLHATMLSTTLLSLFLSLPPPLDIHSHLQLLRSYLLLMSPSFRRRLSAVLFSDSGNFDADVVTSNPSAFGFLRHGTQKADLQRKTWAVGLAPALFQRATWPPVDTDLSYFLRTVILDSFEVKLNDDSARRSRVEEIENRLGFAIRDPGTNAWSNPLHVEALDFLYMEYKPPQPLDVIITPDVISKYQRVFSFLLRILRVQHAIHAVYRMSTSEDPCIFVTLASARKMVLHFRFMAQSFISNLIGYVYDTAIAGNLDPFLAELKGTAIHPDTTHADFSDVFTLAEAHSQIMDSVLTACLLRGSQKIAGGTLRDALELVLDFAVLIGDLYRGRLEEYQAASVLERLYLQFQKKMAYLIEILSSTVDKNVSLRASLEIPHPAGAKASRKSVGGMEALSHLLIRLDLGEFWLQAGKV</sequence>
<protein>
    <recommendedName>
        <fullName evidence="5">Spindle pole body component</fullName>
    </recommendedName>
</protein>
<proteinExistence type="inferred from homology"/>
<dbReference type="InterPro" id="IPR042241">
    <property type="entry name" value="GCP_C_sf"/>
</dbReference>
<feature type="domain" description="Gamma tubulin complex component protein N-terminal" evidence="7">
    <location>
        <begin position="157"/>
        <end position="357"/>
    </location>
</feature>
<dbReference type="GO" id="GO:0000278">
    <property type="term" value="P:mitotic cell cycle"/>
    <property type="evidence" value="ECO:0007669"/>
    <property type="project" value="TreeGrafter"/>
</dbReference>
<dbReference type="GO" id="GO:0005874">
    <property type="term" value="C:microtubule"/>
    <property type="evidence" value="ECO:0007669"/>
    <property type="project" value="UniProtKB-KW"/>
</dbReference>
<evidence type="ECO:0000256" key="1">
    <source>
        <dbReference type="ARBA" id="ARBA00010337"/>
    </source>
</evidence>
<keyword evidence="3 5" id="KW-0493">Microtubule</keyword>
<dbReference type="Pfam" id="PF04130">
    <property type="entry name" value="GCP_C_terminal"/>
    <property type="match status" value="1"/>
</dbReference>
<dbReference type="Gene3D" id="1.20.120.1900">
    <property type="entry name" value="Gamma-tubulin complex, C-terminal domain"/>
    <property type="match status" value="1"/>
</dbReference>
<evidence type="ECO:0000259" key="6">
    <source>
        <dbReference type="Pfam" id="PF04130"/>
    </source>
</evidence>